<dbReference type="InterPro" id="IPR024442">
    <property type="entry name" value="Transposase_Zn_ribbon"/>
</dbReference>
<dbReference type="Pfam" id="PF12760">
    <property type="entry name" value="Zn_ribbon_IS1595"/>
    <property type="match status" value="1"/>
</dbReference>
<gene>
    <name evidence="2" type="ORF">NV381_33735</name>
</gene>
<dbReference type="Proteomes" id="UP001300012">
    <property type="component" value="Unassembled WGS sequence"/>
</dbReference>
<proteinExistence type="predicted"/>
<dbReference type="EMBL" id="JANQBD010000037">
    <property type="protein sequence ID" value="MCR8636159.1"/>
    <property type="molecule type" value="Genomic_DNA"/>
</dbReference>
<comment type="caution">
    <text evidence="2">The sequence shown here is derived from an EMBL/GenBank/DDBJ whole genome shotgun (WGS) entry which is preliminary data.</text>
</comment>
<reference evidence="2 3" key="1">
    <citation type="submission" date="2022-08" db="EMBL/GenBank/DDBJ databases">
        <title>Paenibacillus endoradicis sp. nov., Paenibacillus radicibacter sp. nov and Paenibacillus pararadicis sp. nov., three cold-adapted plant growth-promoting bacteria isolated from root of Larix gmelinii in Great Khingan.</title>
        <authorList>
            <person name="Xue H."/>
        </authorList>
    </citation>
    <scope>NUCLEOTIDE SEQUENCE [LARGE SCALE GENOMIC DNA]</scope>
    <source>
        <strain evidence="2 3">N5-1-1-5</strain>
    </source>
</reference>
<accession>A0ABT1YSJ4</accession>
<dbReference type="RefSeq" id="WP_258217691.1">
    <property type="nucleotide sequence ID" value="NZ_JANQBD010000037.1"/>
</dbReference>
<feature type="domain" description="Transposase zinc-ribbon" evidence="1">
    <location>
        <begin position="23"/>
        <end position="69"/>
    </location>
</feature>
<protein>
    <submittedName>
        <fullName evidence="2">Transposase</fullName>
    </submittedName>
</protein>
<evidence type="ECO:0000259" key="1">
    <source>
        <dbReference type="Pfam" id="PF12760"/>
    </source>
</evidence>
<sequence>MVEGSAVAEDRLKVEELMGQFNTEQACADALYAAKWPNGFRCARCGHLHAYKITTRRLPLLECRACHYQESLTAGTVMEGSRSSLRKWFHAIVLVSYNPGGVNAVQLGGAIGVTYKTAWLILHKLRHAMSQADTYIKLSGSVRVNAAFYGRPHNPSLQRHPQEQPLLVGASVNNEGQSIYIKIKQVEQNYLLERSVKHAGTRAFMESQVEAGAADVEFVTARFSSRRFQTLLDNVKEASRWINKMFHGIGPKYLQAYLDEYCCRLNYNNQEGSILKRLTHLCASTETVTSRSLIGFVVTT</sequence>
<organism evidence="2 3">
    <name type="scientific">Paenibacillus radicis</name>
    <name type="common">ex Xue et al. 2023</name>
    <dbReference type="NCBI Taxonomy" id="2972489"/>
    <lineage>
        <taxon>Bacteria</taxon>
        <taxon>Bacillati</taxon>
        <taxon>Bacillota</taxon>
        <taxon>Bacilli</taxon>
        <taxon>Bacillales</taxon>
        <taxon>Paenibacillaceae</taxon>
        <taxon>Paenibacillus</taxon>
    </lineage>
</organism>
<evidence type="ECO:0000313" key="2">
    <source>
        <dbReference type="EMBL" id="MCR8636159.1"/>
    </source>
</evidence>
<name>A0ABT1YSJ4_9BACL</name>
<keyword evidence="3" id="KW-1185">Reference proteome</keyword>
<evidence type="ECO:0000313" key="3">
    <source>
        <dbReference type="Proteomes" id="UP001300012"/>
    </source>
</evidence>